<proteinExistence type="predicted"/>
<sequence length="244" mass="25520">MVDEQQPAKKVVKRVVKKTVVRPASPPPAETVRYGRPVPTTRARPQAKVASRPGAKPAGTTKTRPRVKVGAAGKALTSRGAGVASGVAGATGSAARATSDFVADRFHALMDWRVPHIDPRLAAPITGLIVGLVSVGLGLVALEIFNDVRGVASGGKQWGSLTFVVVTFIAMLLGDVLLRAFGATRAGLISFLAVVLTIVAILGLFLEMADDQRAFVLVPVLGAVTYFVSHWLITVAESSPTLPE</sequence>
<dbReference type="AlphaFoldDB" id="A0A5M4FDM2"/>
<evidence type="ECO:0000313" key="4">
    <source>
        <dbReference type="Proteomes" id="UP000380867"/>
    </source>
</evidence>
<feature type="region of interest" description="Disordered" evidence="1">
    <location>
        <begin position="22"/>
        <end position="65"/>
    </location>
</feature>
<feature type="transmembrane region" description="Helical" evidence="2">
    <location>
        <begin position="158"/>
        <end position="181"/>
    </location>
</feature>
<dbReference type="Proteomes" id="UP000380867">
    <property type="component" value="Unassembled WGS sequence"/>
</dbReference>
<keyword evidence="2" id="KW-0812">Transmembrane</keyword>
<evidence type="ECO:0000256" key="2">
    <source>
        <dbReference type="SAM" id="Phobius"/>
    </source>
</evidence>
<evidence type="ECO:0000313" key="3">
    <source>
        <dbReference type="EMBL" id="KAA1396032.1"/>
    </source>
</evidence>
<feature type="transmembrane region" description="Helical" evidence="2">
    <location>
        <begin position="121"/>
        <end position="146"/>
    </location>
</feature>
<gene>
    <name evidence="3" type="ORF">ESP70_018075</name>
</gene>
<comment type="caution">
    <text evidence="3">The sequence shown here is derived from an EMBL/GenBank/DDBJ whole genome shotgun (WGS) entry which is preliminary data.</text>
</comment>
<feature type="transmembrane region" description="Helical" evidence="2">
    <location>
        <begin position="187"/>
        <end position="207"/>
    </location>
</feature>
<dbReference type="RefSeq" id="WP_149690678.1">
    <property type="nucleotide sequence ID" value="NZ_SDPQ02000003.1"/>
</dbReference>
<evidence type="ECO:0000256" key="1">
    <source>
        <dbReference type="SAM" id="MobiDB-lite"/>
    </source>
</evidence>
<name>A0A5M4FDM2_9ACTN</name>
<dbReference type="OrthoDB" id="3746089at2"/>
<reference evidence="3" key="1">
    <citation type="submission" date="2019-09" db="EMBL/GenBank/DDBJ databases">
        <authorList>
            <person name="Li J."/>
        </authorList>
    </citation>
    <scope>NUCLEOTIDE SEQUENCE [LARGE SCALE GENOMIC DNA]</scope>
    <source>
        <strain evidence="3">JCM 14732</strain>
    </source>
</reference>
<keyword evidence="2" id="KW-0472">Membrane</keyword>
<organism evidence="3 4">
    <name type="scientific">Aeromicrobium ginsengisoli</name>
    <dbReference type="NCBI Taxonomy" id="363867"/>
    <lineage>
        <taxon>Bacteria</taxon>
        <taxon>Bacillati</taxon>
        <taxon>Actinomycetota</taxon>
        <taxon>Actinomycetes</taxon>
        <taxon>Propionibacteriales</taxon>
        <taxon>Nocardioidaceae</taxon>
        <taxon>Aeromicrobium</taxon>
    </lineage>
</organism>
<keyword evidence="4" id="KW-1185">Reference proteome</keyword>
<keyword evidence="2" id="KW-1133">Transmembrane helix</keyword>
<feature type="transmembrane region" description="Helical" evidence="2">
    <location>
        <begin position="214"/>
        <end position="233"/>
    </location>
</feature>
<protein>
    <submittedName>
        <fullName evidence="3">Uncharacterized protein</fullName>
    </submittedName>
</protein>
<accession>A0A5M4FDM2</accession>
<dbReference type="EMBL" id="SDPQ02000003">
    <property type="protein sequence ID" value="KAA1396032.1"/>
    <property type="molecule type" value="Genomic_DNA"/>
</dbReference>